<organism evidence="2 3">
    <name type="scientific">Afifella marina DSM 2698</name>
    <dbReference type="NCBI Taxonomy" id="1120955"/>
    <lineage>
        <taxon>Bacteria</taxon>
        <taxon>Pseudomonadati</taxon>
        <taxon>Pseudomonadota</taxon>
        <taxon>Alphaproteobacteria</taxon>
        <taxon>Hyphomicrobiales</taxon>
        <taxon>Afifellaceae</taxon>
        <taxon>Afifella</taxon>
    </lineage>
</organism>
<gene>
    <name evidence="2" type="ORF">SAMN03080610_03057</name>
</gene>
<protein>
    <submittedName>
        <fullName evidence="2">Uncharacterized protein</fullName>
    </submittedName>
</protein>
<keyword evidence="3" id="KW-1185">Reference proteome</keyword>
<evidence type="ECO:0000256" key="1">
    <source>
        <dbReference type="SAM" id="MobiDB-lite"/>
    </source>
</evidence>
<evidence type="ECO:0000313" key="2">
    <source>
        <dbReference type="EMBL" id="SCZ43440.1"/>
    </source>
</evidence>
<name>A0A1G5P392_AFIMA</name>
<dbReference type="STRING" id="1120955.SAMN03080610_03057"/>
<evidence type="ECO:0000313" key="3">
    <source>
        <dbReference type="Proteomes" id="UP000199347"/>
    </source>
</evidence>
<feature type="region of interest" description="Disordered" evidence="1">
    <location>
        <begin position="1"/>
        <end position="64"/>
    </location>
</feature>
<proteinExistence type="predicted"/>
<dbReference type="EMBL" id="FMVW01000008">
    <property type="protein sequence ID" value="SCZ43440.1"/>
    <property type="molecule type" value="Genomic_DNA"/>
</dbReference>
<dbReference type="AlphaFoldDB" id="A0A1G5P392"/>
<feature type="compositionally biased region" description="Basic residues" evidence="1">
    <location>
        <begin position="14"/>
        <end position="25"/>
    </location>
</feature>
<sequence length="64" mass="7984">METRHMSTEPQLYKKAKDRRKKAPVKRVQLSAEERRAYEELMQERQKRDKEHTQFLPEDRQTRR</sequence>
<reference evidence="2 3" key="1">
    <citation type="submission" date="2016-10" db="EMBL/GenBank/DDBJ databases">
        <authorList>
            <person name="de Groot N.N."/>
        </authorList>
    </citation>
    <scope>NUCLEOTIDE SEQUENCE [LARGE SCALE GENOMIC DNA]</scope>
    <source>
        <strain evidence="2 3">DSM 2698</strain>
    </source>
</reference>
<accession>A0A1G5P392</accession>
<feature type="compositionally biased region" description="Basic and acidic residues" evidence="1">
    <location>
        <begin position="32"/>
        <end position="64"/>
    </location>
</feature>
<dbReference type="Proteomes" id="UP000199347">
    <property type="component" value="Unassembled WGS sequence"/>
</dbReference>